<name>A0A970B8J7_9GAMM</name>
<protein>
    <submittedName>
        <fullName evidence="1">Glutamate--cysteine ligase</fullName>
        <ecNumber evidence="1">6.3.2.2</ecNumber>
    </submittedName>
</protein>
<keyword evidence="1" id="KW-0436">Ligase</keyword>
<dbReference type="Proteomes" id="UP000653472">
    <property type="component" value="Unassembled WGS sequence"/>
</dbReference>
<organism evidence="1 2">
    <name type="scientific">Solimonas marina</name>
    <dbReference type="NCBI Taxonomy" id="2714601"/>
    <lineage>
        <taxon>Bacteria</taxon>
        <taxon>Pseudomonadati</taxon>
        <taxon>Pseudomonadota</taxon>
        <taxon>Gammaproteobacteria</taxon>
        <taxon>Nevskiales</taxon>
        <taxon>Nevskiaceae</taxon>
        <taxon>Solimonas</taxon>
    </lineage>
</organism>
<dbReference type="NCBIfam" id="TIGR02049">
    <property type="entry name" value="gshA_ferroox"/>
    <property type="match status" value="1"/>
</dbReference>
<evidence type="ECO:0000313" key="1">
    <source>
        <dbReference type="EMBL" id="NKF22344.1"/>
    </source>
</evidence>
<evidence type="ECO:0000313" key="2">
    <source>
        <dbReference type="Proteomes" id="UP000653472"/>
    </source>
</evidence>
<sequence>MNAPDTNNPVPRLLTAQTGPLLALESTLLERAADIEAWFRQQWLKTPPPFYSSVDLRNAGFKLAPVDTNLFPGGFNNLNPAFEALCVQAIQAAMQRVCPQASGVLLIPENHTRNQFYLENVATLFNLIKKAGFHVRIGSLMPDLHEPMELTLEISGRKLLLEPVQRDEDRVHVGDFYPCSVILNNDLSAGAPEILQGIDQDIVPPPNLGWHMRQKSNHFGFYREVAREFAEVAGIDPWLVDPLFRNCGQINFMKREGEECLEANVELLLEDIRAKYTQYGIKEEPFVIIKSDAGTYGMGVMTARSVEDVRTMNRKARTHMASAKEGREVTGAIIQEGVYTFEKMGEDEATAEPVVYMIDRYVVGGFYRLNSKRGNQENLNAPGMRFEPLAFDECCSAPDPDCGPDERPNRFYAYGVVARLAALAAARESQAVAEIRAQTASVAA</sequence>
<dbReference type="InterPro" id="IPR042520">
    <property type="entry name" value="GshA_N"/>
</dbReference>
<proteinExistence type="predicted"/>
<keyword evidence="2" id="KW-1185">Reference proteome</keyword>
<dbReference type="RefSeq" id="WP_168147614.1">
    <property type="nucleotide sequence ID" value="NZ_JAAVXB010000004.1"/>
</dbReference>
<accession>A0A970B8J7</accession>
<dbReference type="EC" id="6.3.2.2" evidence="1"/>
<dbReference type="GO" id="GO:0004357">
    <property type="term" value="F:glutamate-cysteine ligase activity"/>
    <property type="evidence" value="ECO:0007669"/>
    <property type="project" value="UniProtKB-EC"/>
</dbReference>
<comment type="caution">
    <text evidence="1">The sequence shown here is derived from an EMBL/GenBank/DDBJ whole genome shotgun (WGS) entry which is preliminary data.</text>
</comment>
<dbReference type="EMBL" id="JAAVXB010000004">
    <property type="protein sequence ID" value="NKF22344.1"/>
    <property type="molecule type" value="Genomic_DNA"/>
</dbReference>
<gene>
    <name evidence="1" type="primary">gshA</name>
    <name evidence="1" type="ORF">G7Y82_08435</name>
</gene>
<dbReference type="Gene3D" id="3.40.50.11280">
    <property type="entry name" value="Glutamate-cysteine ligase, N-terminal domain"/>
    <property type="match status" value="1"/>
</dbReference>
<dbReference type="InterPro" id="IPR011718">
    <property type="entry name" value="GshA"/>
</dbReference>
<dbReference type="Pfam" id="PF08886">
    <property type="entry name" value="GshA"/>
    <property type="match status" value="1"/>
</dbReference>
<dbReference type="AlphaFoldDB" id="A0A970B8J7"/>
<reference evidence="1" key="1">
    <citation type="submission" date="2020-03" db="EMBL/GenBank/DDBJ databases">
        <title>Solimonas marina sp. nov., isolated from deep seawater of the Pacific Ocean.</title>
        <authorList>
            <person name="Liu X."/>
            <person name="Lai Q."/>
            <person name="Sun F."/>
            <person name="Gai Y."/>
            <person name="Li G."/>
            <person name="Shao Z."/>
        </authorList>
    </citation>
    <scope>NUCLEOTIDE SEQUENCE</scope>
    <source>
        <strain evidence="1">C16B3</strain>
    </source>
</reference>